<evidence type="ECO:0000313" key="4">
    <source>
        <dbReference type="EMBL" id="SEA46804.1"/>
    </source>
</evidence>
<evidence type="ECO:0000259" key="3">
    <source>
        <dbReference type="Pfam" id="PF04773"/>
    </source>
</evidence>
<dbReference type="RefSeq" id="WP_093067245.1">
    <property type="nucleotide sequence ID" value="NZ_FNQP01000008.1"/>
</dbReference>
<dbReference type="OrthoDB" id="7028389at2"/>
<dbReference type="Proteomes" id="UP000199397">
    <property type="component" value="Unassembled WGS sequence"/>
</dbReference>
<feature type="compositionally biased region" description="Basic and acidic residues" evidence="1">
    <location>
        <begin position="244"/>
        <end position="264"/>
    </location>
</feature>
<feature type="compositionally biased region" description="Low complexity" evidence="1">
    <location>
        <begin position="450"/>
        <end position="471"/>
    </location>
</feature>
<feature type="chain" id="PRO_5011690945" evidence="2">
    <location>
        <begin position="27"/>
        <end position="683"/>
    </location>
</feature>
<feature type="compositionally biased region" description="Polar residues" evidence="1">
    <location>
        <begin position="293"/>
        <end position="315"/>
    </location>
</feature>
<dbReference type="PANTHER" id="PTHR38731:SF3">
    <property type="entry name" value="BLL6125 PROTEIN"/>
    <property type="match status" value="1"/>
</dbReference>
<name>A0A1H4BFH8_9GAMM</name>
<gene>
    <name evidence="4" type="ORF">SAMN05660964_01641</name>
</gene>
<feature type="compositionally biased region" description="Polar residues" evidence="1">
    <location>
        <begin position="233"/>
        <end position="243"/>
    </location>
</feature>
<evidence type="ECO:0000313" key="5">
    <source>
        <dbReference type="Proteomes" id="UP000199397"/>
    </source>
</evidence>
<feature type="domain" description="FecR protein" evidence="3">
    <location>
        <begin position="79"/>
        <end position="181"/>
    </location>
</feature>
<dbReference type="STRING" id="525918.SAMN05660964_01641"/>
<dbReference type="InterPro" id="IPR006860">
    <property type="entry name" value="FecR"/>
</dbReference>
<keyword evidence="5" id="KW-1185">Reference proteome</keyword>
<proteinExistence type="predicted"/>
<keyword evidence="2" id="KW-0732">Signal</keyword>
<feature type="region of interest" description="Disordered" evidence="1">
    <location>
        <begin position="446"/>
        <end position="482"/>
    </location>
</feature>
<feature type="signal peptide" evidence="2">
    <location>
        <begin position="1"/>
        <end position="26"/>
    </location>
</feature>
<feature type="compositionally biased region" description="Low complexity" evidence="1">
    <location>
        <begin position="271"/>
        <end position="283"/>
    </location>
</feature>
<dbReference type="Pfam" id="PF04773">
    <property type="entry name" value="FecR"/>
    <property type="match status" value="1"/>
</dbReference>
<evidence type="ECO:0000256" key="1">
    <source>
        <dbReference type="SAM" id="MobiDB-lite"/>
    </source>
</evidence>
<reference evidence="4 5" key="1">
    <citation type="submission" date="2016-10" db="EMBL/GenBank/DDBJ databases">
        <authorList>
            <person name="de Groot N.N."/>
        </authorList>
    </citation>
    <scope>NUCLEOTIDE SEQUENCE [LARGE SCALE GENOMIC DNA]</scope>
    <source>
        <strain evidence="4 5">DSM 21228</strain>
    </source>
</reference>
<sequence length="683" mass="70236">MKQRVSFFGVIALVSALMFPSHLLLAEEIKTDKANTTEGQETDRVIGKVTFLTGQAEMTLRDGTVVPLEKSVEIMDGSRIAVKERSKVHLKMIDDGIEKLEANTTFDFNAYAYDPNNPQANKISKTIWAGEVTSKTGKGGEDFKDRYRLNSPLAAIAVLGTEYTVRVVDGETQIVVQAGSISIAKLGGSCLSSGLGACAEGEVLSESQRGFALVVRGDLSKPKLTPVAALPPLSQSETPATSEEPTKEDDKSDKEEGADKKADTSTKGTDSKSNTSSATTTAESIEEKKTAAVTTKNETAATDNSTEAATTSVPSKTTSMASTPNTTTKTVVDERDPLADLKVKTTTTAVDSEKNTATLPAATTAVSSPSVTVATVAPATTLSTAVVAQVSTTTPSTSATTSSVIVEPVSTTTPSSAVVASVSTTTPTLVGSNTVLESTGIGTLTGGGTATSTTSTLGGTSTGLLESNSSSATLTTPTGEVTPVVMPPPAVVTPVVPTPTTPSVETAPLKVVDWGKYDPNATVDGSTSLSEQVSSNYEQIVLPNTGKYVFSMLENATAGLTDQRDATFILSSSEAYMNNSVTGTRTSAAVSNASLNVSPTRSTFDTQFNLSSPEYSGTVVATGPFSASNGLLVDDGSHPGTSISGIVGTMGSSIGAGYAFNHQINPTLNAEGALSFTGSHVGN</sequence>
<dbReference type="EMBL" id="FNQP01000008">
    <property type="protein sequence ID" value="SEA46804.1"/>
    <property type="molecule type" value="Genomic_DNA"/>
</dbReference>
<organism evidence="4 5">
    <name type="scientific">Thiothrix caldifontis</name>
    <dbReference type="NCBI Taxonomy" id="525918"/>
    <lineage>
        <taxon>Bacteria</taxon>
        <taxon>Pseudomonadati</taxon>
        <taxon>Pseudomonadota</taxon>
        <taxon>Gammaproteobacteria</taxon>
        <taxon>Thiotrichales</taxon>
        <taxon>Thiotrichaceae</taxon>
        <taxon>Thiothrix</taxon>
    </lineage>
</organism>
<dbReference type="AlphaFoldDB" id="A0A1H4BFH8"/>
<evidence type="ECO:0000256" key="2">
    <source>
        <dbReference type="SAM" id="SignalP"/>
    </source>
</evidence>
<dbReference type="PANTHER" id="PTHR38731">
    <property type="entry name" value="LIPL45-RELATED LIPOPROTEIN-RELATED"/>
    <property type="match status" value="1"/>
</dbReference>
<protein>
    <submittedName>
        <fullName evidence="4">FecR family protein</fullName>
    </submittedName>
</protein>
<accession>A0A1H4BFH8</accession>
<feature type="region of interest" description="Disordered" evidence="1">
    <location>
        <begin position="224"/>
        <end position="334"/>
    </location>
</feature>
<feature type="compositionally biased region" description="Low complexity" evidence="1">
    <location>
        <begin position="316"/>
        <end position="330"/>
    </location>
</feature>